<name>A0A142BE30_9GAMM</name>
<gene>
    <name evidence="3" type="ORF">EZMO1_2971</name>
</gene>
<dbReference type="RefSeq" id="WP_145912622.1">
    <property type="nucleotide sequence ID" value="NZ_CP013251.1"/>
</dbReference>
<evidence type="ECO:0000313" key="3">
    <source>
        <dbReference type="EMBL" id="AMO57006.1"/>
    </source>
</evidence>
<feature type="chain" id="PRO_5007492659" evidence="2">
    <location>
        <begin position="27"/>
        <end position="509"/>
    </location>
</feature>
<dbReference type="PATRIC" id="fig|570277.3.peg.3209"/>
<dbReference type="EMBL" id="CP013251">
    <property type="protein sequence ID" value="AMO57006.1"/>
    <property type="molecule type" value="Genomic_DNA"/>
</dbReference>
<dbReference type="Proteomes" id="UP000071065">
    <property type="component" value="Chromosome"/>
</dbReference>
<reference evidence="3 4" key="1">
    <citation type="journal article" date="2016" name="Front. Microbiol.">
        <title>Genomic Insight into the Host-Endosymbiont Relationship of Endozoicomonas montiporae CL-33(T) with its Coral Host.</title>
        <authorList>
            <person name="Ding J.-Y."/>
            <person name="Shiu J.-H."/>
            <person name="Chen W.-M."/>
            <person name="Chiang Y.-R."/>
            <person name="Tang S.-L."/>
        </authorList>
    </citation>
    <scope>NUCLEOTIDE SEQUENCE [LARGE SCALE GENOMIC DNA]</scope>
    <source>
        <strain evidence="3 4">CL-33</strain>
    </source>
</reference>
<feature type="signal peptide" evidence="2">
    <location>
        <begin position="1"/>
        <end position="26"/>
    </location>
</feature>
<feature type="region of interest" description="Disordered" evidence="1">
    <location>
        <begin position="345"/>
        <end position="376"/>
    </location>
</feature>
<feature type="compositionally biased region" description="Polar residues" evidence="1">
    <location>
        <begin position="348"/>
        <end position="357"/>
    </location>
</feature>
<sequence length="509" mass="58120">MTVTMGGIRYFLFLSALLLNAVVSEASSDEVFCSIDDEAELTDQNNAFTRGIITPYGKKLPAIDLMIEFDWQSIMPLNIRLGSGVNDKVPSTAVQSVINRVGDIFMEVRHNWISRQLGKEHLDAKKLKYGFRFNTQIILDYIFQDTFQRADESKRLESYCVRPTLNPAYWVESILNADDWEEGTLNNLCDEFEESPGLGDFSLVAIKEAYKYHPVKLLLAYLDQGIYLLIYDKGFQFLDFDGIDKLFGNFVKDGKTWRHFRMVKKKPVSELVTAQNSLADSEQAPLQPELASWTYGQYFYNLFGYLPSGRSVSKWLSDSVYGAALVSLAVIYAVHKKFYSSSDADRQATAQRRQSVPESPEVERDEFPEKAGGRRMSGCEDVCKGSGEVPKCQVDLNQGQRQCSLDAEQLVRDEGLRAAVLANFEVDQDDRQIMSELGQKQHQFVTGRVFRSLHEYLNNEWTIEEIIRILVSENRNKKLFRKLQWLFKEGTPDVPSELISLRNAVQKAK</sequence>
<accession>A0A142BE30</accession>
<evidence type="ECO:0000313" key="4">
    <source>
        <dbReference type="Proteomes" id="UP000071065"/>
    </source>
</evidence>
<evidence type="ECO:0000256" key="2">
    <source>
        <dbReference type="SAM" id="SignalP"/>
    </source>
</evidence>
<dbReference type="KEGG" id="emp:EZMO1_2971"/>
<organism evidence="3 4">
    <name type="scientific">Endozoicomonas montiporae CL-33</name>
    <dbReference type="NCBI Taxonomy" id="570277"/>
    <lineage>
        <taxon>Bacteria</taxon>
        <taxon>Pseudomonadati</taxon>
        <taxon>Pseudomonadota</taxon>
        <taxon>Gammaproteobacteria</taxon>
        <taxon>Oceanospirillales</taxon>
        <taxon>Endozoicomonadaceae</taxon>
        <taxon>Endozoicomonas</taxon>
    </lineage>
</organism>
<keyword evidence="2" id="KW-0732">Signal</keyword>
<dbReference type="AlphaFoldDB" id="A0A142BE30"/>
<evidence type="ECO:0000256" key="1">
    <source>
        <dbReference type="SAM" id="MobiDB-lite"/>
    </source>
</evidence>
<proteinExistence type="predicted"/>
<protein>
    <submittedName>
        <fullName evidence="3">Uncharacterized protein</fullName>
    </submittedName>
</protein>
<feature type="compositionally biased region" description="Basic and acidic residues" evidence="1">
    <location>
        <begin position="361"/>
        <end position="376"/>
    </location>
</feature>